<accession>A0A1E4TGS0</accession>
<protein>
    <submittedName>
        <fullName evidence="1">Uncharacterized protein</fullName>
    </submittedName>
</protein>
<dbReference type="AlphaFoldDB" id="A0A1E4TGS0"/>
<proteinExistence type="predicted"/>
<gene>
    <name evidence="1" type="ORF">CANCADRAFT_57342</name>
</gene>
<name>A0A1E4TGS0_9ASCO</name>
<sequence>MSSGVIKTLGYVAIAGVVYVSDKAYADEQGTTPIRRAFTSLMSSTDEVKIESTEYAQKRIDCLTAEAVSRRAAIEDKPGMYQFGVSEVVLDGFDSINDLGKVVPADNIDVSKFRY</sequence>
<dbReference type="EMBL" id="KV453842">
    <property type="protein sequence ID" value="ODV90961.1"/>
    <property type="molecule type" value="Genomic_DNA"/>
</dbReference>
<organism evidence="1 2">
    <name type="scientific">Tortispora caseinolytica NRRL Y-17796</name>
    <dbReference type="NCBI Taxonomy" id="767744"/>
    <lineage>
        <taxon>Eukaryota</taxon>
        <taxon>Fungi</taxon>
        <taxon>Dikarya</taxon>
        <taxon>Ascomycota</taxon>
        <taxon>Saccharomycotina</taxon>
        <taxon>Trigonopsidomycetes</taxon>
        <taxon>Trigonopsidales</taxon>
        <taxon>Trigonopsidaceae</taxon>
        <taxon>Tortispora</taxon>
    </lineage>
</organism>
<evidence type="ECO:0000313" key="1">
    <source>
        <dbReference type="EMBL" id="ODV90961.1"/>
    </source>
</evidence>
<dbReference type="Proteomes" id="UP000095023">
    <property type="component" value="Unassembled WGS sequence"/>
</dbReference>
<reference evidence="2" key="1">
    <citation type="submission" date="2016-02" db="EMBL/GenBank/DDBJ databases">
        <title>Comparative genomics of biotechnologically important yeasts.</title>
        <authorList>
            <consortium name="DOE Joint Genome Institute"/>
            <person name="Riley R."/>
            <person name="Haridas S."/>
            <person name="Wolfe K.H."/>
            <person name="Lopes M.R."/>
            <person name="Hittinger C.T."/>
            <person name="Goker M."/>
            <person name="Salamov A."/>
            <person name="Wisecaver J."/>
            <person name="Long T.M."/>
            <person name="Aerts A.L."/>
            <person name="Barry K."/>
            <person name="Choi C."/>
            <person name="Clum A."/>
            <person name="Coughlan A.Y."/>
            <person name="Deshpande S."/>
            <person name="Douglass A.P."/>
            <person name="Hanson S.J."/>
            <person name="Klenk H.-P."/>
            <person name="Labutti K."/>
            <person name="Lapidus A."/>
            <person name="Lindquist E."/>
            <person name="Lipzen A."/>
            <person name="Meier-Kolthoff J.P."/>
            <person name="Ohm R.A."/>
            <person name="Otillar R.P."/>
            <person name="Pangilinan J."/>
            <person name="Peng Y."/>
            <person name="Rokas A."/>
            <person name="Rosa C.A."/>
            <person name="Scheuner C."/>
            <person name="Sibirny A.A."/>
            <person name="Slot J.C."/>
            <person name="Stielow J.B."/>
            <person name="Sun H."/>
            <person name="Kurtzman C.P."/>
            <person name="Blackwell M."/>
            <person name="Jeffries T.W."/>
            <person name="Grigoriev I.V."/>
        </authorList>
    </citation>
    <scope>NUCLEOTIDE SEQUENCE [LARGE SCALE GENOMIC DNA]</scope>
    <source>
        <strain evidence="2">NRRL Y-17796</strain>
    </source>
</reference>
<evidence type="ECO:0000313" key="2">
    <source>
        <dbReference type="Proteomes" id="UP000095023"/>
    </source>
</evidence>
<keyword evidence="2" id="KW-1185">Reference proteome</keyword>